<dbReference type="Proteomes" id="UP000587462">
    <property type="component" value="Unassembled WGS sequence"/>
</dbReference>
<proteinExistence type="predicted"/>
<dbReference type="Gene3D" id="1.20.5.1930">
    <property type="match status" value="1"/>
</dbReference>
<dbReference type="CDD" id="cd16917">
    <property type="entry name" value="HATPase_UhpB-NarQ-NarX-like"/>
    <property type="match status" value="1"/>
</dbReference>
<organism evidence="11 12">
    <name type="scientific">Streptomyces morookaense</name>
    <name type="common">Streptoverticillium morookaense</name>
    <dbReference type="NCBI Taxonomy" id="1970"/>
    <lineage>
        <taxon>Bacteria</taxon>
        <taxon>Bacillati</taxon>
        <taxon>Actinomycetota</taxon>
        <taxon>Actinomycetes</taxon>
        <taxon>Kitasatosporales</taxon>
        <taxon>Streptomycetaceae</taxon>
        <taxon>Streptomyces</taxon>
    </lineage>
</organism>
<evidence type="ECO:0000313" key="12">
    <source>
        <dbReference type="Proteomes" id="UP000587462"/>
    </source>
</evidence>
<evidence type="ECO:0000256" key="3">
    <source>
        <dbReference type="ARBA" id="ARBA00022553"/>
    </source>
</evidence>
<comment type="caution">
    <text evidence="11">The sequence shown here is derived from an EMBL/GenBank/DDBJ whole genome shotgun (WGS) entry which is preliminary data.</text>
</comment>
<evidence type="ECO:0000256" key="4">
    <source>
        <dbReference type="ARBA" id="ARBA00022679"/>
    </source>
</evidence>
<dbReference type="PANTHER" id="PTHR24421">
    <property type="entry name" value="NITRATE/NITRITE SENSOR PROTEIN NARX-RELATED"/>
    <property type="match status" value="1"/>
</dbReference>
<dbReference type="Pfam" id="PF07730">
    <property type="entry name" value="HisKA_3"/>
    <property type="match status" value="1"/>
</dbReference>
<keyword evidence="9" id="KW-0472">Membrane</keyword>
<dbReference type="GO" id="GO:0005524">
    <property type="term" value="F:ATP binding"/>
    <property type="evidence" value="ECO:0007669"/>
    <property type="project" value="UniProtKB-KW"/>
</dbReference>
<dbReference type="EMBL" id="JABBXF010000021">
    <property type="protein sequence ID" value="NVK78296.1"/>
    <property type="molecule type" value="Genomic_DNA"/>
</dbReference>
<dbReference type="GO" id="GO:0016020">
    <property type="term" value="C:membrane"/>
    <property type="evidence" value="ECO:0007669"/>
    <property type="project" value="InterPro"/>
</dbReference>
<dbReference type="Gene3D" id="3.30.565.10">
    <property type="entry name" value="Histidine kinase-like ATPase, C-terminal domain"/>
    <property type="match status" value="1"/>
</dbReference>
<keyword evidence="5" id="KW-0547">Nucleotide-binding</keyword>
<feature type="transmembrane region" description="Helical" evidence="9">
    <location>
        <begin position="12"/>
        <end position="37"/>
    </location>
</feature>
<evidence type="ECO:0000256" key="5">
    <source>
        <dbReference type="ARBA" id="ARBA00022741"/>
    </source>
</evidence>
<keyword evidence="4" id="KW-0808">Transferase</keyword>
<dbReference type="InterPro" id="IPR050482">
    <property type="entry name" value="Sensor_HK_TwoCompSys"/>
</dbReference>
<evidence type="ECO:0000256" key="6">
    <source>
        <dbReference type="ARBA" id="ARBA00022777"/>
    </source>
</evidence>
<dbReference type="AlphaFoldDB" id="A0A7Y7B478"/>
<dbReference type="PANTHER" id="PTHR24421:SF10">
    <property type="entry name" value="NITRATE_NITRITE SENSOR PROTEIN NARQ"/>
    <property type="match status" value="1"/>
</dbReference>
<evidence type="ECO:0000259" key="10">
    <source>
        <dbReference type="Pfam" id="PF07730"/>
    </source>
</evidence>
<dbReference type="InterPro" id="IPR011712">
    <property type="entry name" value="Sig_transdc_His_kin_sub3_dim/P"/>
</dbReference>
<dbReference type="InterPro" id="IPR036890">
    <property type="entry name" value="HATPase_C_sf"/>
</dbReference>
<feature type="transmembrane region" description="Helical" evidence="9">
    <location>
        <begin position="110"/>
        <end position="135"/>
    </location>
</feature>
<comment type="catalytic activity">
    <reaction evidence="1">
        <text>ATP + protein L-histidine = ADP + protein N-phospho-L-histidine.</text>
        <dbReference type="EC" id="2.7.13.3"/>
    </reaction>
</comment>
<evidence type="ECO:0000256" key="2">
    <source>
        <dbReference type="ARBA" id="ARBA00012438"/>
    </source>
</evidence>
<accession>A0A7Y7B478</accession>
<keyword evidence="6 11" id="KW-0418">Kinase</keyword>
<name>A0A7Y7B478_STRMO</name>
<evidence type="ECO:0000313" key="11">
    <source>
        <dbReference type="EMBL" id="NVK78296.1"/>
    </source>
</evidence>
<dbReference type="SUPFAM" id="SSF55874">
    <property type="entry name" value="ATPase domain of HSP90 chaperone/DNA topoisomerase II/histidine kinase"/>
    <property type="match status" value="1"/>
</dbReference>
<dbReference type="GO" id="GO:0046983">
    <property type="term" value="F:protein dimerization activity"/>
    <property type="evidence" value="ECO:0007669"/>
    <property type="project" value="InterPro"/>
</dbReference>
<sequence>MNALTGGRARLRWVHLLLGGALLMPYYLLANVLVSFLITARGIFSSTGATFLSFAVALPLAAVSTAVFPQLRPLECAAARTLLRVPEAELATGTAGSWGSRGRTAAYYGLHLAAGGVVSGMSLAAPPFALFLMTMPVTGVHAPWTWLGPLEHTPWSWLAPLAGAALLLLVLATSWAAGALLSRCAPALLGPSTAERIAAAEERALRLALRNRLARELHDSVGHALSAVTLQAGAARRVFDSDPAFARQALAAIEETARDAVGELDAVLGLLREEGPAPTAPAPTLAALGALVERTRAAGSTVTLAAPDPPSLEAVPPVVSREAYRMVQEGLTNALRHAGHVPVSLHLALDEEVLCVTVENPVAERAARRTGGGRGLPGIAERARLLRGSAEWGEREGVWRLSARLPLGGG</sequence>
<evidence type="ECO:0000256" key="1">
    <source>
        <dbReference type="ARBA" id="ARBA00000085"/>
    </source>
</evidence>
<dbReference type="EC" id="2.7.13.3" evidence="2"/>
<keyword evidence="12" id="KW-1185">Reference proteome</keyword>
<keyword evidence="7" id="KW-0067">ATP-binding</keyword>
<dbReference type="RefSeq" id="WP_171080271.1">
    <property type="nucleotide sequence ID" value="NZ_BNBU01000005.1"/>
</dbReference>
<feature type="transmembrane region" description="Helical" evidence="9">
    <location>
        <begin position="155"/>
        <end position="181"/>
    </location>
</feature>
<gene>
    <name evidence="11" type="ORF">HG542_11535</name>
</gene>
<feature type="domain" description="Signal transduction histidine kinase subgroup 3 dimerisation and phosphoacceptor" evidence="10">
    <location>
        <begin position="210"/>
        <end position="274"/>
    </location>
</feature>
<reference evidence="11 12" key="1">
    <citation type="submission" date="2020-04" db="EMBL/GenBank/DDBJ databases">
        <title>Draft Genome Sequence of Streptomyces morookaense DSM 40503, an 8-azaguanine-producing strain.</title>
        <authorList>
            <person name="Qi J."/>
            <person name="Gao J.-M."/>
        </authorList>
    </citation>
    <scope>NUCLEOTIDE SEQUENCE [LARGE SCALE GENOMIC DNA]</scope>
    <source>
        <strain evidence="11 12">DSM 40503</strain>
    </source>
</reference>
<keyword evidence="9" id="KW-1133">Transmembrane helix</keyword>
<evidence type="ECO:0000256" key="9">
    <source>
        <dbReference type="SAM" id="Phobius"/>
    </source>
</evidence>
<dbReference type="GO" id="GO:0000155">
    <property type="term" value="F:phosphorelay sensor kinase activity"/>
    <property type="evidence" value="ECO:0007669"/>
    <property type="project" value="InterPro"/>
</dbReference>
<keyword evidence="9" id="KW-0812">Transmembrane</keyword>
<keyword evidence="8" id="KW-0902">Two-component regulatory system</keyword>
<protein>
    <recommendedName>
        <fullName evidence="2">histidine kinase</fullName>
        <ecNumber evidence="2">2.7.13.3</ecNumber>
    </recommendedName>
</protein>
<feature type="transmembrane region" description="Helical" evidence="9">
    <location>
        <begin position="43"/>
        <end position="63"/>
    </location>
</feature>
<evidence type="ECO:0000256" key="8">
    <source>
        <dbReference type="ARBA" id="ARBA00023012"/>
    </source>
</evidence>
<keyword evidence="3" id="KW-0597">Phosphoprotein</keyword>
<evidence type="ECO:0000256" key="7">
    <source>
        <dbReference type="ARBA" id="ARBA00022840"/>
    </source>
</evidence>